<protein>
    <submittedName>
        <fullName evidence="1">Uncharacterized protein</fullName>
    </submittedName>
</protein>
<reference evidence="2" key="1">
    <citation type="journal article" date="2022" name="Mol. Ecol. Resour.">
        <title>The genomes of chicory, endive, great burdock and yacon provide insights into Asteraceae palaeo-polyploidization history and plant inulin production.</title>
        <authorList>
            <person name="Fan W."/>
            <person name="Wang S."/>
            <person name="Wang H."/>
            <person name="Wang A."/>
            <person name="Jiang F."/>
            <person name="Liu H."/>
            <person name="Zhao H."/>
            <person name="Xu D."/>
            <person name="Zhang Y."/>
        </authorList>
    </citation>
    <scope>NUCLEOTIDE SEQUENCE [LARGE SCALE GENOMIC DNA]</scope>
    <source>
        <strain evidence="2">cv. Yunnan</strain>
    </source>
</reference>
<reference evidence="1 2" key="2">
    <citation type="journal article" date="2022" name="Mol. Ecol. Resour.">
        <title>The genomes of chicory, endive, great burdock and yacon provide insights into Asteraceae paleo-polyploidization history and plant inulin production.</title>
        <authorList>
            <person name="Fan W."/>
            <person name="Wang S."/>
            <person name="Wang H."/>
            <person name="Wang A."/>
            <person name="Jiang F."/>
            <person name="Liu H."/>
            <person name="Zhao H."/>
            <person name="Xu D."/>
            <person name="Zhang Y."/>
        </authorList>
    </citation>
    <scope>NUCLEOTIDE SEQUENCE [LARGE SCALE GENOMIC DNA]</scope>
    <source>
        <strain evidence="2">cv. Yunnan</strain>
        <tissue evidence="1">Leaves</tissue>
    </source>
</reference>
<proteinExistence type="predicted"/>
<evidence type="ECO:0000313" key="2">
    <source>
        <dbReference type="Proteomes" id="UP001056120"/>
    </source>
</evidence>
<accession>A0ACB9JKS4</accession>
<organism evidence="1 2">
    <name type="scientific">Smallanthus sonchifolius</name>
    <dbReference type="NCBI Taxonomy" id="185202"/>
    <lineage>
        <taxon>Eukaryota</taxon>
        <taxon>Viridiplantae</taxon>
        <taxon>Streptophyta</taxon>
        <taxon>Embryophyta</taxon>
        <taxon>Tracheophyta</taxon>
        <taxon>Spermatophyta</taxon>
        <taxon>Magnoliopsida</taxon>
        <taxon>eudicotyledons</taxon>
        <taxon>Gunneridae</taxon>
        <taxon>Pentapetalae</taxon>
        <taxon>asterids</taxon>
        <taxon>campanulids</taxon>
        <taxon>Asterales</taxon>
        <taxon>Asteraceae</taxon>
        <taxon>Asteroideae</taxon>
        <taxon>Heliantheae alliance</taxon>
        <taxon>Millerieae</taxon>
        <taxon>Smallanthus</taxon>
    </lineage>
</organism>
<dbReference type="Proteomes" id="UP001056120">
    <property type="component" value="Linkage Group LG03"/>
</dbReference>
<keyword evidence="2" id="KW-1185">Reference proteome</keyword>
<sequence length="78" mass="8555">MQMQSKTLESEEALALVVVVDVQGTVMAEEVCNYPQLMLLISNGTNECSMSTKRTGVVLEVLDEPDSSIREFALSLEC</sequence>
<evidence type="ECO:0000313" key="1">
    <source>
        <dbReference type="EMBL" id="KAI3820905.1"/>
    </source>
</evidence>
<dbReference type="EMBL" id="CM042020">
    <property type="protein sequence ID" value="KAI3820905.1"/>
    <property type="molecule type" value="Genomic_DNA"/>
</dbReference>
<comment type="caution">
    <text evidence="1">The sequence shown here is derived from an EMBL/GenBank/DDBJ whole genome shotgun (WGS) entry which is preliminary data.</text>
</comment>
<name>A0ACB9JKS4_9ASTR</name>
<gene>
    <name evidence="1" type="ORF">L1987_08457</name>
</gene>